<dbReference type="RefSeq" id="WP_160825519.1">
    <property type="nucleotide sequence ID" value="NZ_JBHSXE010000001.1"/>
</dbReference>
<dbReference type="PANTHER" id="PTHR34135">
    <property type="entry name" value="LYSOZYME"/>
    <property type="match status" value="1"/>
</dbReference>
<keyword evidence="2 4" id="KW-0378">Hydrolase</keyword>
<dbReference type="PANTHER" id="PTHR34135:SF2">
    <property type="entry name" value="LYSOZYME"/>
    <property type="match status" value="1"/>
</dbReference>
<accession>A0ABW2CUJ5</accession>
<dbReference type="InterPro" id="IPR018077">
    <property type="entry name" value="Glyco_hydro_fam25_subgr"/>
</dbReference>
<keyword evidence="6" id="KW-0732">Signal</keyword>
<dbReference type="Pfam" id="PF01183">
    <property type="entry name" value="Glyco_hydro_25"/>
    <property type="match status" value="1"/>
</dbReference>
<dbReference type="EMBL" id="JBHSXS010000038">
    <property type="protein sequence ID" value="MFC6885487.1"/>
    <property type="molecule type" value="Genomic_DNA"/>
</dbReference>
<evidence type="ECO:0000256" key="4">
    <source>
        <dbReference type="RuleBase" id="RU361176"/>
    </source>
</evidence>
<evidence type="ECO:0000313" key="7">
    <source>
        <dbReference type="EMBL" id="MFC6885487.1"/>
    </source>
</evidence>
<dbReference type="PROSITE" id="PS51904">
    <property type="entry name" value="GLYCOSYL_HYDROL_F25_2"/>
    <property type="match status" value="1"/>
</dbReference>
<evidence type="ECO:0000256" key="6">
    <source>
        <dbReference type="SAM" id="SignalP"/>
    </source>
</evidence>
<comment type="caution">
    <text evidence="7">The sequence shown here is derived from an EMBL/GenBank/DDBJ whole genome shotgun (WGS) entry which is preliminary data.</text>
</comment>
<evidence type="ECO:0000256" key="3">
    <source>
        <dbReference type="ARBA" id="ARBA00023295"/>
    </source>
</evidence>
<dbReference type="CDD" id="cd06412">
    <property type="entry name" value="GH25_CH-type"/>
    <property type="match status" value="1"/>
</dbReference>
<comment type="catalytic activity">
    <reaction evidence="4">
        <text>Hydrolysis of (1-&gt;4)-beta-linkages between N-acetylmuramic acid and N-acetyl-D-glucosamine residues in a peptidoglycan and between N-acetyl-D-glucosamine residues in chitodextrins.</text>
        <dbReference type="EC" id="3.2.1.17"/>
    </reaction>
</comment>
<reference evidence="8" key="1">
    <citation type="journal article" date="2019" name="Int. J. Syst. Evol. Microbiol.">
        <title>The Global Catalogue of Microorganisms (GCM) 10K type strain sequencing project: providing services to taxonomists for standard genome sequencing and annotation.</title>
        <authorList>
            <consortium name="The Broad Institute Genomics Platform"/>
            <consortium name="The Broad Institute Genome Sequencing Center for Infectious Disease"/>
            <person name="Wu L."/>
            <person name="Ma J."/>
        </authorList>
    </citation>
    <scope>NUCLEOTIDE SEQUENCE [LARGE SCALE GENOMIC DNA]</scope>
    <source>
        <strain evidence="8">JCM 3369</strain>
    </source>
</reference>
<evidence type="ECO:0000256" key="1">
    <source>
        <dbReference type="ARBA" id="ARBA00010646"/>
    </source>
</evidence>
<feature type="signal peptide" evidence="6">
    <location>
        <begin position="1"/>
        <end position="30"/>
    </location>
</feature>
<dbReference type="Gene3D" id="3.20.20.80">
    <property type="entry name" value="Glycosidases"/>
    <property type="match status" value="1"/>
</dbReference>
<proteinExistence type="inferred from homology"/>
<evidence type="ECO:0000256" key="5">
    <source>
        <dbReference type="SAM" id="MobiDB-lite"/>
    </source>
</evidence>
<keyword evidence="8" id="KW-1185">Reference proteome</keyword>
<dbReference type="Proteomes" id="UP001596380">
    <property type="component" value="Unassembled WGS sequence"/>
</dbReference>
<dbReference type="SMART" id="SM00641">
    <property type="entry name" value="Glyco_25"/>
    <property type="match status" value="1"/>
</dbReference>
<organism evidence="7 8">
    <name type="scientific">Actinomadura yumaensis</name>
    <dbReference type="NCBI Taxonomy" id="111807"/>
    <lineage>
        <taxon>Bacteria</taxon>
        <taxon>Bacillati</taxon>
        <taxon>Actinomycetota</taxon>
        <taxon>Actinomycetes</taxon>
        <taxon>Streptosporangiales</taxon>
        <taxon>Thermomonosporaceae</taxon>
        <taxon>Actinomadura</taxon>
    </lineage>
</organism>
<dbReference type="InterPro" id="IPR017853">
    <property type="entry name" value="GH"/>
</dbReference>
<sequence length="277" mass="30137">MSRSRNVALALTAVIAATAFTALAPGAASAAPGTDLSPGEGYAGSGGAAGQGRRPAHTTRIPAGHLGGLDVSSWQGNVDWKRARGLGARFAVVKATESTGYKNPYFAQQYRGSRRAGLIRGAYHFALPNKSSGKVQADHFLANGGKWRPDGRTLPGALDIENNPYRNGLNRCFGLSARSMVKWIGGFTARYRARTGRRPLIYTNYHWWKDCTGDTKAFRSHPLWMARWRTDLPSPLPGGWRKATIWQYDDAGRFVGDQNAYKGTPKSLTAFATHPTR</sequence>
<evidence type="ECO:0000313" key="8">
    <source>
        <dbReference type="Proteomes" id="UP001596380"/>
    </source>
</evidence>
<gene>
    <name evidence="7" type="ORF">ACFQKB_37405</name>
</gene>
<dbReference type="PROSITE" id="PS00953">
    <property type="entry name" value="GLYCOSYL_HYDROL_F25_1"/>
    <property type="match status" value="1"/>
</dbReference>
<comment type="similarity">
    <text evidence="1 4">Belongs to the glycosyl hydrolase 25 family.</text>
</comment>
<feature type="compositionally biased region" description="Gly residues" evidence="5">
    <location>
        <begin position="41"/>
        <end position="50"/>
    </location>
</feature>
<dbReference type="SUPFAM" id="SSF51445">
    <property type="entry name" value="(Trans)glycosidases"/>
    <property type="match status" value="1"/>
</dbReference>
<dbReference type="EC" id="3.2.1.17" evidence="4"/>
<protein>
    <recommendedName>
        <fullName evidence="4">Lysozyme</fullName>
        <ecNumber evidence="4">3.2.1.17</ecNumber>
    </recommendedName>
</protein>
<evidence type="ECO:0000256" key="2">
    <source>
        <dbReference type="ARBA" id="ARBA00022801"/>
    </source>
</evidence>
<keyword evidence="3 4" id="KW-0326">Glycosidase</keyword>
<name>A0ABW2CUJ5_9ACTN</name>
<dbReference type="InterPro" id="IPR002053">
    <property type="entry name" value="Glyco_hydro_25"/>
</dbReference>
<feature type="region of interest" description="Disordered" evidence="5">
    <location>
        <begin position="38"/>
        <end position="62"/>
    </location>
</feature>
<dbReference type="InterPro" id="IPR008270">
    <property type="entry name" value="Glyco_hydro_25_AS"/>
</dbReference>
<feature type="chain" id="PRO_5045103408" description="Lysozyme" evidence="6">
    <location>
        <begin position="31"/>
        <end position="277"/>
    </location>
</feature>